<proteinExistence type="predicted"/>
<feature type="transmembrane region" description="Helical" evidence="1">
    <location>
        <begin position="9"/>
        <end position="27"/>
    </location>
</feature>
<name>A0A8S5TEI5_9CAUD</name>
<protein>
    <submittedName>
        <fullName evidence="2">Uncharacterized protein</fullName>
    </submittedName>
</protein>
<keyword evidence="1" id="KW-0472">Membrane</keyword>
<accession>A0A8S5TEI5</accession>
<evidence type="ECO:0000313" key="2">
    <source>
        <dbReference type="EMBL" id="DAF61725.1"/>
    </source>
</evidence>
<evidence type="ECO:0000256" key="1">
    <source>
        <dbReference type="SAM" id="Phobius"/>
    </source>
</evidence>
<reference evidence="2" key="1">
    <citation type="journal article" date="2021" name="Proc. Natl. Acad. Sci. U.S.A.">
        <title>A Catalog of Tens of Thousands of Viruses from Human Metagenomes Reveals Hidden Associations with Chronic Diseases.</title>
        <authorList>
            <person name="Tisza M.J."/>
            <person name="Buck C.B."/>
        </authorList>
    </citation>
    <scope>NUCLEOTIDE SEQUENCE</scope>
    <source>
        <strain evidence="2">Ct1yA16</strain>
    </source>
</reference>
<sequence length="43" mass="5221">MHFCNFDIIIHYIFLLSIHFCNFFYIFCNNCCKSCKLCYNIGN</sequence>
<keyword evidence="1" id="KW-0812">Transmembrane</keyword>
<organism evidence="2">
    <name type="scientific">Siphoviridae sp. ct1yA16</name>
    <dbReference type="NCBI Taxonomy" id="2827767"/>
    <lineage>
        <taxon>Viruses</taxon>
        <taxon>Duplodnaviria</taxon>
        <taxon>Heunggongvirae</taxon>
        <taxon>Uroviricota</taxon>
        <taxon>Caudoviricetes</taxon>
    </lineage>
</organism>
<dbReference type="EMBL" id="BK032816">
    <property type="protein sequence ID" value="DAF61725.1"/>
    <property type="molecule type" value="Genomic_DNA"/>
</dbReference>
<keyword evidence="1" id="KW-1133">Transmembrane helix</keyword>